<dbReference type="AlphaFoldDB" id="A0A852TPX8"/>
<dbReference type="InterPro" id="IPR058747">
    <property type="entry name" value="PglY_C"/>
</dbReference>
<comment type="caution">
    <text evidence="4">The sequence shown here is derived from an EMBL/GenBank/DDBJ whole genome shotgun (WGS) entry which is preliminary data.</text>
</comment>
<accession>A0A852TPX8</accession>
<feature type="region of interest" description="Disordered" evidence="1">
    <location>
        <begin position="1195"/>
        <end position="1222"/>
    </location>
</feature>
<dbReference type="EMBL" id="JACCCC010000001">
    <property type="protein sequence ID" value="NYE46018.1"/>
    <property type="molecule type" value="Genomic_DNA"/>
</dbReference>
<feature type="region of interest" description="Disordered" evidence="1">
    <location>
        <begin position="765"/>
        <end position="785"/>
    </location>
</feature>
<dbReference type="RefSeq" id="WP_179642184.1">
    <property type="nucleotide sequence ID" value="NZ_BAAAYY010000024.1"/>
</dbReference>
<dbReference type="Pfam" id="PF26381">
    <property type="entry name" value="BREX_PglY_5th"/>
    <property type="match status" value="1"/>
</dbReference>
<reference evidence="4 5" key="1">
    <citation type="submission" date="2020-07" db="EMBL/GenBank/DDBJ databases">
        <title>Sequencing the genomes of 1000 actinobacteria strains.</title>
        <authorList>
            <person name="Klenk H.-P."/>
        </authorList>
    </citation>
    <scope>NUCLEOTIDE SEQUENCE [LARGE SCALE GENOMIC DNA]</scope>
    <source>
        <strain evidence="4 5">CXB654</strain>
    </source>
</reference>
<evidence type="ECO:0000313" key="4">
    <source>
        <dbReference type="EMBL" id="NYE46018.1"/>
    </source>
</evidence>
<evidence type="ECO:0000256" key="1">
    <source>
        <dbReference type="SAM" id="MobiDB-lite"/>
    </source>
</evidence>
<dbReference type="Proteomes" id="UP000589036">
    <property type="component" value="Unassembled WGS sequence"/>
</dbReference>
<protein>
    <recommendedName>
        <fullName evidence="6">Phage resistance protein</fullName>
    </recommendedName>
</protein>
<evidence type="ECO:0000259" key="2">
    <source>
        <dbReference type="Pfam" id="PF26381"/>
    </source>
</evidence>
<feature type="compositionally biased region" description="Basic and acidic residues" evidence="1">
    <location>
        <begin position="765"/>
        <end position="779"/>
    </location>
</feature>
<dbReference type="Pfam" id="PF26382">
    <property type="entry name" value="BREX_PglY_6th"/>
    <property type="match status" value="1"/>
</dbReference>
<dbReference type="InterPro" id="IPR058748">
    <property type="entry name" value="PglY_5th"/>
</dbReference>
<organism evidence="4 5">
    <name type="scientific">Spinactinospora alkalitolerans</name>
    <dbReference type="NCBI Taxonomy" id="687207"/>
    <lineage>
        <taxon>Bacteria</taxon>
        <taxon>Bacillati</taxon>
        <taxon>Actinomycetota</taxon>
        <taxon>Actinomycetes</taxon>
        <taxon>Streptosporangiales</taxon>
        <taxon>Nocardiopsidaceae</taxon>
        <taxon>Spinactinospora</taxon>
    </lineage>
</organism>
<evidence type="ECO:0008006" key="6">
    <source>
        <dbReference type="Google" id="ProtNLM"/>
    </source>
</evidence>
<sequence length="1270" mass="140484">MATSSSSPSGAGSGGKRFIGDLIEIPEAVHDGDLVFKVAEGVEEQQAQAVRDYVVTPQLEACFDEALDAIKGGIAKGQSRATYLNGSFGSGKSHFMAVLHAVLRHDPAVRDLERMPTILAKHDDWLEGKRFLLVTSHLVDAESIESAVLGGYVRYVHKHHPEAPVPPVYRTEGLLADARDLRSALGDEAFIAGLPGSGGSGASGGSTWGRWSTSLAWTSEQLDEAFAVSPGSTDEEELKLRRKLISALLKGHFKRYADTMHGEEEAFVTLDDGLSVISRHAKEELGCDAVILLLDELILRFTKFIGNESKISEEVQKVAKLVESSESHRPAPIISFVPRQRDLRDLVGISGGTEGVSQTLKYWDGRFGHIGLEDKNLTEVVRHRLLRAKTPEAEAEISAAFKRMVNARPEVRDTLLDTEGGDADTWDDFRALYPFSPALLHVMVDLSGALQRQRSALKLMRQLMINHRSTLPVGQLVPMGAVLDVLVEGEDKPFRDRLSAEYEKIRNFYRDKVRPWLLRRHSLTDDEAAVDLEVRHPFRAEDLLVKTLLLSALVPNVPAVKELTASRLIALNHGIIPARRTGQDIARVTQFFKELNTQFGEVRVGPEAGNPTITLNLLRVDTESLMRQVYTAANDQALRQLFKRLLWEELGLEPDAARTWIVWRGTRRLVELDFGNIRSEDSLMRQRFKPEAPGALRIVIDYPFDEGDHNPAEDRQRVQDLREEFGEPPATLAWIPHFLSDNRQQDARRLLMMQHLVQPGVIEDKAPNWSSEDRREARAQLDNQRSQIEGQLRGLMRGAYGAVARNDTDFGYPIDEHIEALPPNVRIRIEAGSQLPDALQRIAGQLLDHLYPEHPRFASQTGAMPEVRRTDLTAVLQAVEAAKADKLQRYEPAKGETAALYRVAHNLQIAQVTEVFLLQDTWLGILDDAARSAQADTTEIRVRDLKKWILDREEGKGLPPEIVDLLVLVYAVQSDRAWMRAGKRYTDVGIGRLDGDIVLRRQPLPSEEDFDLANRRAEQLFKLSRQPVLNARAVQRLAEQLKEQGGVWLAGTEGLLTQLERHAELLGLDEEAPRMQTARAAYELLGRLRGLTDDTALVTALAQADLPREPEIYRISMAAASAVAAALEATRWETFELLAQLSGDGSEYAGEAAELLERLGRTARFNEQQKKLATELEAVSREAFALIKKATARPAAPQPPVVGPAGADGQPTDAGPTSVSGSIERVTSSGAVAVGQITAADDPGAVVAKLREQLGIPADATIEITVRAVE</sequence>
<evidence type="ECO:0000259" key="3">
    <source>
        <dbReference type="Pfam" id="PF26382"/>
    </source>
</evidence>
<gene>
    <name evidence="4" type="ORF">HDA32_001138</name>
</gene>
<feature type="domain" description="ATPase PglY 5th" evidence="2">
    <location>
        <begin position="871"/>
        <end position="971"/>
    </location>
</feature>
<proteinExistence type="predicted"/>
<feature type="domain" description="ATPase PglY C-terminal" evidence="3">
    <location>
        <begin position="1015"/>
        <end position="1191"/>
    </location>
</feature>
<keyword evidence="5" id="KW-1185">Reference proteome</keyword>
<name>A0A852TPX8_9ACTN</name>
<evidence type="ECO:0000313" key="5">
    <source>
        <dbReference type="Proteomes" id="UP000589036"/>
    </source>
</evidence>